<dbReference type="Proteomes" id="UP001377168">
    <property type="component" value="Unassembled WGS sequence"/>
</dbReference>
<keyword evidence="2" id="KW-1185">Reference proteome</keyword>
<gene>
    <name evidence="1" type="ORF">WKI67_19115</name>
</gene>
<dbReference type="EMBL" id="JBBKAJ010000022">
    <property type="protein sequence ID" value="MEJ8635491.1"/>
    <property type="molecule type" value="Genomic_DNA"/>
</dbReference>
<comment type="caution">
    <text evidence="1">The sequence shown here is derived from an EMBL/GenBank/DDBJ whole genome shotgun (WGS) entry which is preliminary data.</text>
</comment>
<reference evidence="1" key="1">
    <citation type="submission" date="2024-03" db="EMBL/GenBank/DDBJ databases">
        <title>Novel Streptomyces species of biotechnological and ecological value are a feature of Machair soil.</title>
        <authorList>
            <person name="Prole J.R."/>
            <person name="Goodfellow M."/>
            <person name="Allenby N."/>
            <person name="Ward A.C."/>
        </authorList>
    </citation>
    <scope>NUCLEOTIDE SEQUENCE</scope>
    <source>
        <strain evidence="1">MS2.AVA.5</strain>
    </source>
</reference>
<proteinExistence type="predicted"/>
<evidence type="ECO:0000313" key="1">
    <source>
        <dbReference type="EMBL" id="MEJ8635491.1"/>
    </source>
</evidence>
<name>A0ACC6PVX3_9ACTN</name>
<accession>A0ACC6PVX3</accession>
<protein>
    <submittedName>
        <fullName evidence="1">Tachylectin-related carbohydrate-binding protein</fullName>
    </submittedName>
</protein>
<organism evidence="1 2">
    <name type="scientific">Streptomyces achmelvichensis</name>
    <dbReference type="NCBI Taxonomy" id="3134111"/>
    <lineage>
        <taxon>Bacteria</taxon>
        <taxon>Bacillati</taxon>
        <taxon>Actinomycetota</taxon>
        <taxon>Actinomycetes</taxon>
        <taxon>Kitasatosporales</taxon>
        <taxon>Streptomycetaceae</taxon>
        <taxon>Streptomyces</taxon>
    </lineage>
</organism>
<sequence>MTRTSPRAHIRRTALTAALAIAVPLLVTLPAGSAQAAPAPVTCGIGPTYMLDSTGKLTRSDMPAPLTGAALPAGGVIDTTWTGYGNMLAGPGASFYGIKSDGLYYSHRITATTTWDVHHRKISTGFAEFDNAGRKDDITIDRGGYIWTLTGDTLRWNRYDAAAQAFITGSGKIVASGWSRYDAIYATDKGVIYGRSATDGKLYRSRYDVTSQRWIEQHVLESAADWSDTKSMTSYGGDTLFRVKGNGAVAYYRFDEGIRDFPVYNKQVEASGWAAYTAVSGAPDGCRLDVNHTPASLSVPLENYSRASVTQSSAGSLEFAYTDNIGRLVHGRAADSSNLNDVQWTTISGNEAFSGQPSLAEHTDGRVVVSAHNISGSVWQRNQAAKSSADWGSWINLAGAMAQHVVTGKTPSGLLVQFAVAADGKPWYRIQQRANVDFMGWTPLAGAGFTGPFTAVTVRDGIQLFGTNASGALSTALFKEAGTVSSWSALGAQGISGTPTVVVYPGYRLRVFATDGLGKVVTAAQSAEGGAYGEWSALGDAAQDNGAPVSLTADGSPSAVISPLTGLTEVVVRGSDGSIYSTGETTQGSGAWRTWQKVSSETSATEPTAFTYTNSAGPAWAYSFRTPDNQTRVYQVQVTSSLSAMRTADKAPDFAGRALPRP</sequence>
<evidence type="ECO:0000313" key="2">
    <source>
        <dbReference type="Proteomes" id="UP001377168"/>
    </source>
</evidence>